<comment type="pathway">
    <text evidence="3">Cofactor biosynthesis; riboflavin biosynthesis; riboflavin from 2-hydroxy-3-oxobutyl phosphate and 5-amino-6-(D-ribitylamino)uracil: step 2/2.</text>
</comment>
<feature type="repeat" description="Lumazine-binding" evidence="11">
    <location>
        <begin position="1"/>
        <end position="96"/>
    </location>
</feature>
<dbReference type="SUPFAM" id="SSF63380">
    <property type="entry name" value="Riboflavin synthase domain-like"/>
    <property type="match status" value="2"/>
</dbReference>
<name>A0A174YHT3_9FIRM</name>
<protein>
    <recommendedName>
        <fullName evidence="6 10">Riboflavin synthase</fullName>
        <ecNumber evidence="5 10">2.5.1.9</ecNumber>
    </recommendedName>
</protein>
<dbReference type="InterPro" id="IPR023366">
    <property type="entry name" value="ATP_synth_asu-like_sf"/>
</dbReference>
<dbReference type="NCBIfam" id="NF009566">
    <property type="entry name" value="PRK13020.1"/>
    <property type="match status" value="1"/>
</dbReference>
<evidence type="ECO:0000259" key="12">
    <source>
        <dbReference type="PROSITE" id="PS51177"/>
    </source>
</evidence>
<evidence type="ECO:0000256" key="1">
    <source>
        <dbReference type="ARBA" id="ARBA00000968"/>
    </source>
</evidence>
<dbReference type="GO" id="GO:0009231">
    <property type="term" value="P:riboflavin biosynthetic process"/>
    <property type="evidence" value="ECO:0007669"/>
    <property type="project" value="UniProtKB-KW"/>
</dbReference>
<accession>A0A174YHT3</accession>
<keyword evidence="7" id="KW-0686">Riboflavin biosynthesis</keyword>
<dbReference type="EMBL" id="CZBU01000001">
    <property type="protein sequence ID" value="CUQ74675.1"/>
    <property type="molecule type" value="Genomic_DNA"/>
</dbReference>
<dbReference type="NCBIfam" id="NF006767">
    <property type="entry name" value="PRK09289.1"/>
    <property type="match status" value="1"/>
</dbReference>
<dbReference type="InterPro" id="IPR017938">
    <property type="entry name" value="Riboflavin_synthase-like_b-brl"/>
</dbReference>
<dbReference type="PIRSF" id="PIRSF000498">
    <property type="entry name" value="Riboflavin_syn_A"/>
    <property type="match status" value="1"/>
</dbReference>
<organism evidence="13 14">
    <name type="scientific">Lachnospira eligens</name>
    <dbReference type="NCBI Taxonomy" id="39485"/>
    <lineage>
        <taxon>Bacteria</taxon>
        <taxon>Bacillati</taxon>
        <taxon>Bacillota</taxon>
        <taxon>Clostridia</taxon>
        <taxon>Lachnospirales</taxon>
        <taxon>Lachnospiraceae</taxon>
        <taxon>Lachnospira</taxon>
    </lineage>
</organism>
<evidence type="ECO:0000256" key="11">
    <source>
        <dbReference type="PROSITE-ProRule" id="PRU00524"/>
    </source>
</evidence>
<reference evidence="13 14" key="1">
    <citation type="submission" date="2015-09" db="EMBL/GenBank/DDBJ databases">
        <authorList>
            <consortium name="Pathogen Informatics"/>
        </authorList>
    </citation>
    <scope>NUCLEOTIDE SEQUENCE [LARGE SCALE GENOMIC DNA]</scope>
    <source>
        <strain evidence="13 14">2789STDY5834875</strain>
    </source>
</reference>
<dbReference type="InterPro" id="IPR001783">
    <property type="entry name" value="Lumazine-bd"/>
</dbReference>
<gene>
    <name evidence="13" type="primary">ribE</name>
    <name evidence="13" type="ORF">ERS852490_00062</name>
</gene>
<evidence type="ECO:0000256" key="8">
    <source>
        <dbReference type="ARBA" id="ARBA00022679"/>
    </source>
</evidence>
<evidence type="ECO:0000313" key="14">
    <source>
        <dbReference type="Proteomes" id="UP000095621"/>
    </source>
</evidence>
<dbReference type="OrthoDB" id="9788537at2"/>
<dbReference type="RefSeq" id="WP_022097604.1">
    <property type="nucleotide sequence ID" value="NZ_CZBU01000001.1"/>
</dbReference>
<evidence type="ECO:0000256" key="9">
    <source>
        <dbReference type="ARBA" id="ARBA00022737"/>
    </source>
</evidence>
<comment type="function">
    <text evidence="2">Catalyzes the dismutation of two molecules of 6,7-dimethyl-8-ribityllumazine, resulting in the formation of riboflavin and 5-amino-6-(D-ribitylamino)uracil.</text>
</comment>
<evidence type="ECO:0000256" key="6">
    <source>
        <dbReference type="ARBA" id="ARBA00013950"/>
    </source>
</evidence>
<dbReference type="FunFam" id="2.40.30.20:FF:000003">
    <property type="entry name" value="Riboflavin synthase, alpha subunit"/>
    <property type="match status" value="1"/>
</dbReference>
<dbReference type="CDD" id="cd00402">
    <property type="entry name" value="Riboflavin_synthase_like"/>
    <property type="match status" value="1"/>
</dbReference>
<evidence type="ECO:0000256" key="7">
    <source>
        <dbReference type="ARBA" id="ARBA00022619"/>
    </source>
</evidence>
<dbReference type="Pfam" id="PF00677">
    <property type="entry name" value="Lum_binding"/>
    <property type="match status" value="2"/>
</dbReference>
<sequence length="214" mass="22770">MFTGIIEEIGHVNNVKKGTASAILTIQAEKVLEGTHIGDSIAVNGVCLTVTGIYDNTFTADVMHETLNRSSLGKLVSGSAVNLERAMAADGRFGGHIVSGHIDGTGKVAAITKDDNAIWYQIKTDSGILKYIVEKGSVAIDGISLTVAKTDSQSFSVSIIPHTAGATTLSLRKVGDVVNLENDIVGKYIEKFITFEKEKPKSGITKEFLLKNGF</sequence>
<dbReference type="PROSITE" id="PS51177">
    <property type="entry name" value="LUMAZINE_BIND"/>
    <property type="match status" value="2"/>
</dbReference>
<dbReference type="Gene3D" id="2.40.30.20">
    <property type="match status" value="2"/>
</dbReference>
<evidence type="ECO:0000256" key="2">
    <source>
        <dbReference type="ARBA" id="ARBA00002803"/>
    </source>
</evidence>
<evidence type="ECO:0000256" key="3">
    <source>
        <dbReference type="ARBA" id="ARBA00004887"/>
    </source>
</evidence>
<keyword evidence="9" id="KW-0677">Repeat</keyword>
<feature type="repeat" description="Lumazine-binding" evidence="11">
    <location>
        <begin position="97"/>
        <end position="193"/>
    </location>
</feature>
<feature type="domain" description="Lumazine-binding" evidence="12">
    <location>
        <begin position="97"/>
        <end position="193"/>
    </location>
</feature>
<evidence type="ECO:0000313" key="13">
    <source>
        <dbReference type="EMBL" id="CUQ74675.1"/>
    </source>
</evidence>
<feature type="domain" description="Lumazine-binding" evidence="12">
    <location>
        <begin position="1"/>
        <end position="96"/>
    </location>
</feature>
<dbReference type="Proteomes" id="UP000095621">
    <property type="component" value="Unassembled WGS sequence"/>
</dbReference>
<dbReference type="EC" id="2.5.1.9" evidence="5 10"/>
<keyword evidence="8 13" id="KW-0808">Transferase</keyword>
<evidence type="ECO:0000256" key="5">
    <source>
        <dbReference type="ARBA" id="ARBA00012827"/>
    </source>
</evidence>
<dbReference type="PANTHER" id="PTHR21098">
    <property type="entry name" value="RIBOFLAVIN SYNTHASE ALPHA CHAIN"/>
    <property type="match status" value="1"/>
</dbReference>
<dbReference type="InterPro" id="IPR026017">
    <property type="entry name" value="Lumazine-bd_dom"/>
</dbReference>
<dbReference type="NCBIfam" id="TIGR00187">
    <property type="entry name" value="ribE"/>
    <property type="match status" value="1"/>
</dbReference>
<comment type="subunit">
    <text evidence="4">Homotrimer.</text>
</comment>
<evidence type="ECO:0000256" key="4">
    <source>
        <dbReference type="ARBA" id="ARBA00011233"/>
    </source>
</evidence>
<dbReference type="PANTHER" id="PTHR21098:SF12">
    <property type="entry name" value="RIBOFLAVIN SYNTHASE"/>
    <property type="match status" value="1"/>
</dbReference>
<evidence type="ECO:0000256" key="10">
    <source>
        <dbReference type="NCBIfam" id="TIGR00187"/>
    </source>
</evidence>
<dbReference type="FunFam" id="2.40.30.20:FF:000004">
    <property type="entry name" value="Riboflavin synthase, alpha subunit"/>
    <property type="match status" value="1"/>
</dbReference>
<comment type="catalytic activity">
    <reaction evidence="1">
        <text>2 6,7-dimethyl-8-(1-D-ribityl)lumazine + H(+) = 5-amino-6-(D-ribitylamino)uracil + riboflavin</text>
        <dbReference type="Rhea" id="RHEA:20772"/>
        <dbReference type="ChEBI" id="CHEBI:15378"/>
        <dbReference type="ChEBI" id="CHEBI:15934"/>
        <dbReference type="ChEBI" id="CHEBI:57986"/>
        <dbReference type="ChEBI" id="CHEBI:58201"/>
        <dbReference type="EC" id="2.5.1.9"/>
    </reaction>
</comment>
<dbReference type="AlphaFoldDB" id="A0A174YHT3"/>
<dbReference type="GO" id="GO:0004746">
    <property type="term" value="F:riboflavin synthase activity"/>
    <property type="evidence" value="ECO:0007669"/>
    <property type="project" value="UniProtKB-UniRule"/>
</dbReference>
<proteinExistence type="predicted"/>